<dbReference type="Proteomes" id="UP000564806">
    <property type="component" value="Unassembled WGS sequence"/>
</dbReference>
<dbReference type="InterPro" id="IPR006059">
    <property type="entry name" value="SBP"/>
</dbReference>
<feature type="region of interest" description="Disordered" evidence="1">
    <location>
        <begin position="25"/>
        <end position="51"/>
    </location>
</feature>
<feature type="chain" id="PRO_5038831870" evidence="2">
    <location>
        <begin position="24"/>
        <end position="552"/>
    </location>
</feature>
<evidence type="ECO:0000256" key="2">
    <source>
        <dbReference type="SAM" id="SignalP"/>
    </source>
</evidence>
<evidence type="ECO:0000313" key="4">
    <source>
        <dbReference type="Proteomes" id="UP000564806"/>
    </source>
</evidence>
<evidence type="ECO:0000256" key="1">
    <source>
        <dbReference type="SAM" id="MobiDB-lite"/>
    </source>
</evidence>
<dbReference type="AlphaFoldDB" id="A0A850EP22"/>
<accession>A0A850EP22</accession>
<name>A0A850EP22_9BACL</name>
<dbReference type="PANTHER" id="PTHR43649:SF12">
    <property type="entry name" value="DIACETYLCHITOBIOSE BINDING PROTEIN DASA"/>
    <property type="match status" value="1"/>
</dbReference>
<reference evidence="3" key="1">
    <citation type="submission" date="2020-06" db="EMBL/GenBank/DDBJ databases">
        <title>Paenibacillus sp. nov., isolated from soil.</title>
        <authorList>
            <person name="Seo Y.L."/>
        </authorList>
    </citation>
    <scope>NUCLEOTIDE SEQUENCE [LARGE SCALE GENOMIC DNA]</scope>
    <source>
        <strain evidence="3">JW14</strain>
    </source>
</reference>
<dbReference type="InterPro" id="IPR050490">
    <property type="entry name" value="Bact_solute-bd_prot1"/>
</dbReference>
<proteinExistence type="predicted"/>
<feature type="compositionally biased region" description="Low complexity" evidence="1">
    <location>
        <begin position="28"/>
        <end position="47"/>
    </location>
</feature>
<keyword evidence="2" id="KW-0732">Signal</keyword>
<dbReference type="PROSITE" id="PS51257">
    <property type="entry name" value="PROKAR_LIPOPROTEIN"/>
    <property type="match status" value="1"/>
</dbReference>
<dbReference type="EMBL" id="JABWCS010000217">
    <property type="protein sequence ID" value="NUU63023.1"/>
    <property type="molecule type" value="Genomic_DNA"/>
</dbReference>
<dbReference type="PANTHER" id="PTHR43649">
    <property type="entry name" value="ARABINOSE-BINDING PROTEIN-RELATED"/>
    <property type="match status" value="1"/>
</dbReference>
<sequence>MKRNLLKPGLTLVLATSLALGMAACSNSSSESSPTPQPTDSTQPPSEVKLNPEEPAWKLDTSPVDLTWFVGANWYGQTWGDSLASKYVTEKTGVNIKLEVPSGEANEHVTLMMTSGKLPDLISMGSWENAVKKLWEGDHVYALNELADQYDPYFFKVAGEGSLKWYRQENGNTYGVPNDSYSPTLMHETGMTAANQTFLVRKDLYEEMGSPDLSTPEGFLNALQLLKDKYPEYKGQPISPFFAQGNVPYGMTEFLQNLLAVPHEQDGKVYDRVTDPDYIAWLKTFRTAYERGLINVDFLVDSDTQVEEKTNNARYFMMVREWNGMAAVNPMLAASANPDSYYIAVDGPKNSKGDAPKLFPGNMDGWMVTMISKSTKNPERAIRFLTYLASEEGQRDLFLGKEGETWEMVGDKPQLKPEMVDLQENDIEKMEKQYGILDTYWMMRNPVIINQWRPAKAPVLKQMEDFANERADIDSGIYKGLDPQGDSDVAVSWARIAQNWEEVMPELITAKNEAEFDKVFDNFLDRRSSYGFDKVMEHRQTELDARKAKMAE</sequence>
<organism evidence="3 4">
    <name type="scientific">Paenibacillus agri</name>
    <dbReference type="NCBI Taxonomy" id="2744309"/>
    <lineage>
        <taxon>Bacteria</taxon>
        <taxon>Bacillati</taxon>
        <taxon>Bacillota</taxon>
        <taxon>Bacilli</taxon>
        <taxon>Bacillales</taxon>
        <taxon>Paenibacillaceae</taxon>
        <taxon>Paenibacillus</taxon>
    </lineage>
</organism>
<dbReference type="Pfam" id="PF01547">
    <property type="entry name" value="SBP_bac_1"/>
    <property type="match status" value="1"/>
</dbReference>
<comment type="caution">
    <text evidence="3">The sequence shown here is derived from an EMBL/GenBank/DDBJ whole genome shotgun (WGS) entry which is preliminary data.</text>
</comment>
<dbReference type="SUPFAM" id="SSF53850">
    <property type="entry name" value="Periplasmic binding protein-like II"/>
    <property type="match status" value="1"/>
</dbReference>
<dbReference type="Gene3D" id="3.40.190.10">
    <property type="entry name" value="Periplasmic binding protein-like II"/>
    <property type="match status" value="2"/>
</dbReference>
<protein>
    <submittedName>
        <fullName evidence="3">Extracellular solute-binding protein</fullName>
    </submittedName>
</protein>
<feature type="signal peptide" evidence="2">
    <location>
        <begin position="1"/>
        <end position="23"/>
    </location>
</feature>
<keyword evidence="4" id="KW-1185">Reference proteome</keyword>
<evidence type="ECO:0000313" key="3">
    <source>
        <dbReference type="EMBL" id="NUU63023.1"/>
    </source>
</evidence>
<dbReference type="RefSeq" id="WP_175373457.1">
    <property type="nucleotide sequence ID" value="NZ_JABWCS010000217.1"/>
</dbReference>
<gene>
    <name evidence="3" type="ORF">HPT30_21975</name>
</gene>